<reference evidence="3" key="1">
    <citation type="journal article" date="2023" name="Mol. Phylogenet. Evol.">
        <title>Genome-scale phylogeny and comparative genomics of the fungal order Sordariales.</title>
        <authorList>
            <person name="Hensen N."/>
            <person name="Bonometti L."/>
            <person name="Westerberg I."/>
            <person name="Brannstrom I.O."/>
            <person name="Guillou S."/>
            <person name="Cros-Aarteil S."/>
            <person name="Calhoun S."/>
            <person name="Haridas S."/>
            <person name="Kuo A."/>
            <person name="Mondo S."/>
            <person name="Pangilinan J."/>
            <person name="Riley R."/>
            <person name="LaButti K."/>
            <person name="Andreopoulos B."/>
            <person name="Lipzen A."/>
            <person name="Chen C."/>
            <person name="Yan M."/>
            <person name="Daum C."/>
            <person name="Ng V."/>
            <person name="Clum A."/>
            <person name="Steindorff A."/>
            <person name="Ohm R.A."/>
            <person name="Martin F."/>
            <person name="Silar P."/>
            <person name="Natvig D.O."/>
            <person name="Lalanne C."/>
            <person name="Gautier V."/>
            <person name="Ament-Velasquez S.L."/>
            <person name="Kruys A."/>
            <person name="Hutchinson M.I."/>
            <person name="Powell A.J."/>
            <person name="Barry K."/>
            <person name="Miller A.N."/>
            <person name="Grigoriev I.V."/>
            <person name="Debuchy R."/>
            <person name="Gladieux P."/>
            <person name="Hiltunen Thoren M."/>
            <person name="Johannesson H."/>
        </authorList>
    </citation>
    <scope>NUCLEOTIDE SEQUENCE</scope>
    <source>
        <strain evidence="3">CBS 955.72</strain>
    </source>
</reference>
<feature type="domain" description="NAD(P)-binding" evidence="2">
    <location>
        <begin position="1"/>
        <end position="53"/>
    </location>
</feature>
<evidence type="ECO:0000313" key="4">
    <source>
        <dbReference type="Proteomes" id="UP001275084"/>
    </source>
</evidence>
<dbReference type="InterPro" id="IPR016040">
    <property type="entry name" value="NAD(P)-bd_dom"/>
</dbReference>
<evidence type="ECO:0000259" key="2">
    <source>
        <dbReference type="Pfam" id="PF16363"/>
    </source>
</evidence>
<dbReference type="InterPro" id="IPR006368">
    <property type="entry name" value="GDP_Man_deHydtase"/>
</dbReference>
<dbReference type="PANTHER" id="PTHR43715:SF1">
    <property type="entry name" value="GDP-MANNOSE 4,6 DEHYDRATASE"/>
    <property type="match status" value="1"/>
</dbReference>
<evidence type="ECO:0000313" key="3">
    <source>
        <dbReference type="EMBL" id="KAK3363756.1"/>
    </source>
</evidence>
<accession>A0AAJ0HVZ8</accession>
<dbReference type="Gene3D" id="3.90.25.10">
    <property type="entry name" value="UDP-galactose 4-epimerase, domain 1"/>
    <property type="match status" value="1"/>
</dbReference>
<dbReference type="GO" id="GO:0008446">
    <property type="term" value="F:GDP-mannose 4,6-dehydratase activity"/>
    <property type="evidence" value="ECO:0007669"/>
    <property type="project" value="InterPro"/>
</dbReference>
<protein>
    <recommendedName>
        <fullName evidence="2">NAD(P)-binding domain-containing protein</fullName>
    </recommendedName>
</protein>
<dbReference type="Gene3D" id="3.40.50.720">
    <property type="entry name" value="NAD(P)-binding Rossmann-like Domain"/>
    <property type="match status" value="1"/>
</dbReference>
<organism evidence="3 4">
    <name type="scientific">Lasiosphaeria hispida</name>
    <dbReference type="NCBI Taxonomy" id="260671"/>
    <lineage>
        <taxon>Eukaryota</taxon>
        <taxon>Fungi</taxon>
        <taxon>Dikarya</taxon>
        <taxon>Ascomycota</taxon>
        <taxon>Pezizomycotina</taxon>
        <taxon>Sordariomycetes</taxon>
        <taxon>Sordariomycetidae</taxon>
        <taxon>Sordariales</taxon>
        <taxon>Lasiosphaeriaceae</taxon>
        <taxon>Lasiosphaeria</taxon>
    </lineage>
</organism>
<reference evidence="3" key="2">
    <citation type="submission" date="2023-06" db="EMBL/GenBank/DDBJ databases">
        <authorList>
            <consortium name="Lawrence Berkeley National Laboratory"/>
            <person name="Haridas S."/>
            <person name="Hensen N."/>
            <person name="Bonometti L."/>
            <person name="Westerberg I."/>
            <person name="Brannstrom I.O."/>
            <person name="Guillou S."/>
            <person name="Cros-Aarteil S."/>
            <person name="Calhoun S."/>
            <person name="Kuo A."/>
            <person name="Mondo S."/>
            <person name="Pangilinan J."/>
            <person name="Riley R."/>
            <person name="Labutti K."/>
            <person name="Andreopoulos B."/>
            <person name="Lipzen A."/>
            <person name="Chen C."/>
            <person name="Yanf M."/>
            <person name="Daum C."/>
            <person name="Ng V."/>
            <person name="Clum A."/>
            <person name="Steindorff A."/>
            <person name="Ohm R."/>
            <person name="Martin F."/>
            <person name="Silar P."/>
            <person name="Natvig D."/>
            <person name="Lalanne C."/>
            <person name="Gautier V."/>
            <person name="Ament-Velasquez S.L."/>
            <person name="Kruys A."/>
            <person name="Hutchinson M.I."/>
            <person name="Powell A.J."/>
            <person name="Barry K."/>
            <person name="Miller A.N."/>
            <person name="Grigoriev I.V."/>
            <person name="Debuchy R."/>
            <person name="Gladieux P."/>
            <person name="Thoren M.H."/>
            <person name="Johannesson H."/>
        </authorList>
    </citation>
    <scope>NUCLEOTIDE SEQUENCE</scope>
    <source>
        <strain evidence="3">CBS 955.72</strain>
    </source>
</reference>
<comment type="caution">
    <text evidence="3">The sequence shown here is derived from an EMBL/GenBank/DDBJ whole genome shotgun (WGS) entry which is preliminary data.</text>
</comment>
<keyword evidence="4" id="KW-1185">Reference proteome</keyword>
<dbReference type="Pfam" id="PF16363">
    <property type="entry name" value="GDP_Man_Dehyd"/>
    <property type="match status" value="1"/>
</dbReference>
<name>A0AAJ0HVZ8_9PEZI</name>
<evidence type="ECO:0000256" key="1">
    <source>
        <dbReference type="ARBA" id="ARBA00023239"/>
    </source>
</evidence>
<dbReference type="EMBL" id="JAUIQD010000001">
    <property type="protein sequence ID" value="KAK3363756.1"/>
    <property type="molecule type" value="Genomic_DNA"/>
</dbReference>
<dbReference type="Proteomes" id="UP001275084">
    <property type="component" value="Unassembled WGS sequence"/>
</dbReference>
<sequence length="78" mass="8712">MWMMMQQPEASDYVLATGETNSVRTFCEQAFHVIGVTLKWQGKGTAEAGVLEVRSSGKQRKANYLHCGYLWGGPRFAV</sequence>
<dbReference type="GO" id="GO:0042351">
    <property type="term" value="P:'de novo' GDP-L-fucose biosynthetic process"/>
    <property type="evidence" value="ECO:0007669"/>
    <property type="project" value="TreeGrafter"/>
</dbReference>
<proteinExistence type="predicted"/>
<dbReference type="AlphaFoldDB" id="A0AAJ0HVZ8"/>
<keyword evidence="1" id="KW-0456">Lyase</keyword>
<dbReference type="PANTHER" id="PTHR43715">
    <property type="entry name" value="GDP-MANNOSE 4,6-DEHYDRATASE"/>
    <property type="match status" value="1"/>
</dbReference>
<gene>
    <name evidence="3" type="ORF">B0T25DRAFT_492712</name>
</gene>